<keyword evidence="5" id="KW-0571">Peptide transport</keyword>
<dbReference type="Proteomes" id="UP000525623">
    <property type="component" value="Unassembled WGS sequence"/>
</dbReference>
<keyword evidence="6" id="KW-0653">Protein transport</keyword>
<evidence type="ECO:0000256" key="6">
    <source>
        <dbReference type="ARBA" id="ARBA00022927"/>
    </source>
</evidence>
<keyword evidence="3" id="KW-1003">Cell membrane</keyword>
<dbReference type="SUPFAM" id="SSF161098">
    <property type="entry name" value="MetI-like"/>
    <property type="match status" value="1"/>
</dbReference>
<feature type="transmembrane region" description="Helical" evidence="9">
    <location>
        <begin position="113"/>
        <end position="133"/>
    </location>
</feature>
<keyword evidence="12" id="KW-1185">Reference proteome</keyword>
<feature type="transmembrane region" description="Helical" evidence="9">
    <location>
        <begin position="12"/>
        <end position="34"/>
    </location>
</feature>
<sequence>MHTFRRLMKIRTASAGLVMVAVLAVACTLLPPLLPYDPLEIDLHHRFLPPLSGGHVLGTDEIGRDTLVRLLAGARTSLLIGLSAMVLSTVTGCLTGGLTGFHGGWTRRVLMRIVDSVLCFPTIFLLLTLASFGQPGAPTIVGIVSLVAWMEVSRVVDGQVRALRGREFVIAVEAMGASGVHMLLRELLPNITGAIIVVSTLNVARAILMEAYVSYLGNGIQPPQPSLGAMLNDAQEYLRPDPWLAILPGLVIAIAVIGLNFVGDGLRLAVDPRQGRRA</sequence>
<dbReference type="InterPro" id="IPR050366">
    <property type="entry name" value="BP-dependent_transpt_permease"/>
</dbReference>
<keyword evidence="8 9" id="KW-0472">Membrane</keyword>
<evidence type="ECO:0000313" key="11">
    <source>
        <dbReference type="EMBL" id="MBB2180607.1"/>
    </source>
</evidence>
<dbReference type="PROSITE" id="PS50928">
    <property type="entry name" value="ABC_TM1"/>
    <property type="match status" value="1"/>
</dbReference>
<evidence type="ECO:0000256" key="7">
    <source>
        <dbReference type="ARBA" id="ARBA00022989"/>
    </source>
</evidence>
<dbReference type="PANTHER" id="PTHR43386">
    <property type="entry name" value="OLIGOPEPTIDE TRANSPORT SYSTEM PERMEASE PROTEIN APPC"/>
    <property type="match status" value="1"/>
</dbReference>
<keyword evidence="4 9" id="KW-0812">Transmembrane</keyword>
<feature type="domain" description="ABC transmembrane type-1" evidence="10">
    <location>
        <begin position="74"/>
        <end position="263"/>
    </location>
</feature>
<dbReference type="InterPro" id="IPR025966">
    <property type="entry name" value="OppC_N"/>
</dbReference>
<dbReference type="GO" id="GO:0005886">
    <property type="term" value="C:plasma membrane"/>
    <property type="evidence" value="ECO:0007669"/>
    <property type="project" value="UniProtKB-SubCell"/>
</dbReference>
<dbReference type="GO" id="GO:0015031">
    <property type="term" value="P:protein transport"/>
    <property type="evidence" value="ECO:0007669"/>
    <property type="project" value="UniProtKB-KW"/>
</dbReference>
<organism evidence="11 12">
    <name type="scientific">Gluconacetobacter tumulicola</name>
    <dbReference type="NCBI Taxonomy" id="1017177"/>
    <lineage>
        <taxon>Bacteria</taxon>
        <taxon>Pseudomonadati</taxon>
        <taxon>Pseudomonadota</taxon>
        <taxon>Alphaproteobacteria</taxon>
        <taxon>Acetobacterales</taxon>
        <taxon>Acetobacteraceae</taxon>
        <taxon>Gluconacetobacter</taxon>
    </lineage>
</organism>
<dbReference type="GO" id="GO:0015833">
    <property type="term" value="P:peptide transport"/>
    <property type="evidence" value="ECO:0007669"/>
    <property type="project" value="UniProtKB-KW"/>
</dbReference>
<evidence type="ECO:0000256" key="3">
    <source>
        <dbReference type="ARBA" id="ARBA00022475"/>
    </source>
</evidence>
<dbReference type="InterPro" id="IPR035906">
    <property type="entry name" value="MetI-like_sf"/>
</dbReference>
<dbReference type="AlphaFoldDB" id="A0A7W4JG09"/>
<dbReference type="GO" id="GO:0055085">
    <property type="term" value="P:transmembrane transport"/>
    <property type="evidence" value="ECO:0007669"/>
    <property type="project" value="InterPro"/>
</dbReference>
<keyword evidence="7 9" id="KW-1133">Transmembrane helix</keyword>
<feature type="transmembrane region" description="Helical" evidence="9">
    <location>
        <begin position="78"/>
        <end position="101"/>
    </location>
</feature>
<gene>
    <name evidence="11" type="ORF">HLH29_15825</name>
</gene>
<comment type="caution">
    <text evidence="11">The sequence shown here is derived from an EMBL/GenBank/DDBJ whole genome shotgun (WGS) entry which is preliminary data.</text>
</comment>
<feature type="transmembrane region" description="Helical" evidence="9">
    <location>
        <begin position="187"/>
        <end position="208"/>
    </location>
</feature>
<comment type="similarity">
    <text evidence="9">Belongs to the binding-protein-dependent transport system permease family.</text>
</comment>
<accession>A0A7W4JG09</accession>
<feature type="transmembrane region" description="Helical" evidence="9">
    <location>
        <begin position="139"/>
        <end position="156"/>
    </location>
</feature>
<evidence type="ECO:0000256" key="8">
    <source>
        <dbReference type="ARBA" id="ARBA00023136"/>
    </source>
</evidence>
<dbReference type="PROSITE" id="PS51257">
    <property type="entry name" value="PROKAR_LIPOPROTEIN"/>
    <property type="match status" value="1"/>
</dbReference>
<name>A0A7W4JG09_9PROT</name>
<dbReference type="Gene3D" id="1.10.3720.10">
    <property type="entry name" value="MetI-like"/>
    <property type="match status" value="1"/>
</dbReference>
<evidence type="ECO:0000256" key="5">
    <source>
        <dbReference type="ARBA" id="ARBA00022856"/>
    </source>
</evidence>
<keyword evidence="2 9" id="KW-0813">Transport</keyword>
<protein>
    <submittedName>
        <fullName evidence="11">ABC transporter permease</fullName>
    </submittedName>
</protein>
<dbReference type="InterPro" id="IPR000515">
    <property type="entry name" value="MetI-like"/>
</dbReference>
<feature type="transmembrane region" description="Helical" evidence="9">
    <location>
        <begin position="243"/>
        <end position="263"/>
    </location>
</feature>
<dbReference type="RefSeq" id="WP_182968340.1">
    <property type="nucleotide sequence ID" value="NZ_BAABGC010000064.1"/>
</dbReference>
<reference evidence="11 12" key="1">
    <citation type="submission" date="2020-04" db="EMBL/GenBank/DDBJ databases">
        <title>Description of novel Gluconacetobacter.</title>
        <authorList>
            <person name="Sombolestani A."/>
        </authorList>
    </citation>
    <scope>NUCLEOTIDE SEQUENCE [LARGE SCALE GENOMIC DNA]</scope>
    <source>
        <strain evidence="11 12">LMG 27725</strain>
    </source>
</reference>
<dbReference type="Pfam" id="PF00528">
    <property type="entry name" value="BPD_transp_1"/>
    <property type="match status" value="1"/>
</dbReference>
<comment type="subcellular location">
    <subcellularLocation>
        <location evidence="1 9">Cell membrane</location>
        <topology evidence="1 9">Multi-pass membrane protein</topology>
    </subcellularLocation>
</comment>
<dbReference type="Pfam" id="PF12911">
    <property type="entry name" value="OppC_N"/>
    <property type="match status" value="1"/>
</dbReference>
<proteinExistence type="inferred from homology"/>
<evidence type="ECO:0000256" key="1">
    <source>
        <dbReference type="ARBA" id="ARBA00004651"/>
    </source>
</evidence>
<dbReference type="EMBL" id="JABEQL010000027">
    <property type="protein sequence ID" value="MBB2180607.1"/>
    <property type="molecule type" value="Genomic_DNA"/>
</dbReference>
<evidence type="ECO:0000256" key="9">
    <source>
        <dbReference type="RuleBase" id="RU363032"/>
    </source>
</evidence>
<dbReference type="CDD" id="cd06261">
    <property type="entry name" value="TM_PBP2"/>
    <property type="match status" value="1"/>
</dbReference>
<evidence type="ECO:0000256" key="4">
    <source>
        <dbReference type="ARBA" id="ARBA00022692"/>
    </source>
</evidence>
<evidence type="ECO:0000313" key="12">
    <source>
        <dbReference type="Proteomes" id="UP000525623"/>
    </source>
</evidence>
<evidence type="ECO:0000256" key="2">
    <source>
        <dbReference type="ARBA" id="ARBA00022448"/>
    </source>
</evidence>
<dbReference type="PANTHER" id="PTHR43386:SF1">
    <property type="entry name" value="D,D-DIPEPTIDE TRANSPORT SYSTEM PERMEASE PROTEIN DDPC-RELATED"/>
    <property type="match status" value="1"/>
</dbReference>
<evidence type="ECO:0000259" key="10">
    <source>
        <dbReference type="PROSITE" id="PS50928"/>
    </source>
</evidence>